<keyword evidence="9 13" id="KW-0869">Chloride channel</keyword>
<evidence type="ECO:0000256" key="9">
    <source>
        <dbReference type="ARBA" id="ARBA00023173"/>
    </source>
</evidence>
<evidence type="ECO:0000256" key="5">
    <source>
        <dbReference type="ARBA" id="ARBA00022692"/>
    </source>
</evidence>
<feature type="non-terminal residue" evidence="15">
    <location>
        <position position="1"/>
    </location>
</feature>
<feature type="transmembrane region" description="Helical" evidence="13">
    <location>
        <begin position="244"/>
        <end position="265"/>
    </location>
</feature>
<evidence type="ECO:0000256" key="12">
    <source>
        <dbReference type="ARBA" id="ARBA00023303"/>
    </source>
</evidence>
<dbReference type="Pfam" id="PF04906">
    <property type="entry name" value="Tweety"/>
    <property type="match status" value="1"/>
</dbReference>
<evidence type="ECO:0000256" key="10">
    <source>
        <dbReference type="ARBA" id="ARBA00023180"/>
    </source>
</evidence>
<keyword evidence="8 13" id="KW-0472">Membrane</keyword>
<organism evidence="15 16">
    <name type="scientific">Columba livia</name>
    <name type="common">Rock dove</name>
    <dbReference type="NCBI Taxonomy" id="8932"/>
    <lineage>
        <taxon>Eukaryota</taxon>
        <taxon>Metazoa</taxon>
        <taxon>Chordata</taxon>
        <taxon>Craniata</taxon>
        <taxon>Vertebrata</taxon>
        <taxon>Euteleostomi</taxon>
        <taxon>Archelosauria</taxon>
        <taxon>Archosauria</taxon>
        <taxon>Dinosauria</taxon>
        <taxon>Saurischia</taxon>
        <taxon>Theropoda</taxon>
        <taxon>Coelurosauria</taxon>
        <taxon>Aves</taxon>
        <taxon>Neognathae</taxon>
        <taxon>Neoaves</taxon>
        <taxon>Columbimorphae</taxon>
        <taxon>Columbiformes</taxon>
        <taxon>Columbidae</taxon>
        <taxon>Columba</taxon>
    </lineage>
</organism>
<dbReference type="GO" id="GO:0072320">
    <property type="term" value="F:volume-sensitive chloride channel activity"/>
    <property type="evidence" value="ECO:0007669"/>
    <property type="project" value="TreeGrafter"/>
</dbReference>
<dbReference type="PANTHER" id="PTHR12424">
    <property type="entry name" value="TWEETY-RELATED"/>
    <property type="match status" value="1"/>
</dbReference>
<dbReference type="CDD" id="cd07912">
    <property type="entry name" value="Tweety_N"/>
    <property type="match status" value="1"/>
</dbReference>
<comment type="caution">
    <text evidence="15">The sequence shown here is derived from an EMBL/GenBank/DDBJ whole genome shotgun (WGS) entry which is preliminary data.</text>
</comment>
<feature type="transmembrane region" description="Helical" evidence="13">
    <location>
        <begin position="272"/>
        <end position="296"/>
    </location>
</feature>
<evidence type="ECO:0000256" key="1">
    <source>
        <dbReference type="ARBA" id="ARBA00004651"/>
    </source>
</evidence>
<dbReference type="GO" id="GO:0005229">
    <property type="term" value="F:intracellularly calcium-gated chloride channel activity"/>
    <property type="evidence" value="ECO:0007669"/>
    <property type="project" value="TreeGrafter"/>
</dbReference>
<keyword evidence="12 13" id="KW-0407">Ion channel</keyword>
<evidence type="ECO:0000256" key="11">
    <source>
        <dbReference type="ARBA" id="ARBA00023214"/>
    </source>
</evidence>
<accession>A0A2I0LII2</accession>
<evidence type="ECO:0000313" key="16">
    <source>
        <dbReference type="Proteomes" id="UP000053872"/>
    </source>
</evidence>
<dbReference type="PANTHER" id="PTHR12424:SF6">
    <property type="entry name" value="PROTEIN TWEETY HOMOLOG 2"/>
    <property type="match status" value="1"/>
</dbReference>
<dbReference type="GO" id="GO:0034707">
    <property type="term" value="C:chloride channel complex"/>
    <property type="evidence" value="ECO:0007669"/>
    <property type="project" value="UniProtKB-UniRule"/>
</dbReference>
<proteinExistence type="inferred from homology"/>
<keyword evidence="4" id="KW-1003">Cell membrane</keyword>
<feature type="transmembrane region" description="Helical" evidence="13">
    <location>
        <begin position="425"/>
        <end position="446"/>
    </location>
</feature>
<keyword evidence="5 13" id="KW-0812">Transmembrane</keyword>
<gene>
    <name evidence="15" type="ORF">A306_00000230</name>
</gene>
<sequence>GAVPVPQHPWERLLHPGPHDVRRGGPAWGQGQGRFLFPRVTVPWGAGRGRILPRAGRSAALDGTGADCPRSPRQSLLFLGLVSAVCLGLNLLFLTVYLICLCCCRRDQEPETKRPHSCCVTWMAVTAGLICCMAVGVGFYGNSEANDGVYQLLYALDHANHTLTSIDSLVAGTVLQMQVGLEQHLARLNEVLATRGDYLQTLKFMQQLSGSIVLQLSGLPVWQGTSANLTALAGQVAYIEYYRWLAYLLFFILVLAVCLLACLGLAKRSRCLLVLGLCSAGAQCCWGSAVLGLSALTMSLSSPQGTSDFCVAPDEFIMNQTESDISAAVVHYYLYCEQSLSNPFQQALTVFQRSLTTMQIQIQGLIQFALPLFPTAENDLLGVQQLLNSSETSLHQLTAMLDCRGLHKDYVDALIGICYDGVEGLLYLVLFSLLVAASFSTIICAAPRAWRLFAGRDRDYDDMDEEDPPSPTPPSPSTCETHPATQAPPIRSPHLVDGASPHTWGARGA</sequence>
<keyword evidence="11 13" id="KW-0868">Chloride</keyword>
<feature type="transmembrane region" description="Helical" evidence="13">
    <location>
        <begin position="120"/>
        <end position="140"/>
    </location>
</feature>
<keyword evidence="6 13" id="KW-1133">Transmembrane helix</keyword>
<keyword evidence="10" id="KW-0325">Glycoprotein</keyword>
<keyword evidence="3 13" id="KW-0813">Transport</keyword>
<feature type="non-terminal residue" evidence="15">
    <location>
        <position position="509"/>
    </location>
</feature>
<evidence type="ECO:0000256" key="7">
    <source>
        <dbReference type="ARBA" id="ARBA00023065"/>
    </source>
</evidence>
<evidence type="ECO:0000256" key="2">
    <source>
        <dbReference type="ARBA" id="ARBA00009849"/>
    </source>
</evidence>
<evidence type="ECO:0000256" key="14">
    <source>
        <dbReference type="SAM" id="MobiDB-lite"/>
    </source>
</evidence>
<protein>
    <recommendedName>
        <fullName evidence="13">Protein tweety homolog</fullName>
    </recommendedName>
</protein>
<comment type="function">
    <text evidence="13">Probable chloride channel.</text>
</comment>
<evidence type="ECO:0000256" key="3">
    <source>
        <dbReference type="ARBA" id="ARBA00022448"/>
    </source>
</evidence>
<reference evidence="15 16" key="1">
    <citation type="journal article" date="2013" name="Science">
        <title>Genomic diversity and evolution of the head crest in the rock pigeon.</title>
        <authorList>
            <person name="Shapiro M.D."/>
            <person name="Kronenberg Z."/>
            <person name="Li C."/>
            <person name="Domyan E.T."/>
            <person name="Pan H."/>
            <person name="Campbell M."/>
            <person name="Tan H."/>
            <person name="Huff C.D."/>
            <person name="Hu H."/>
            <person name="Vickrey A.I."/>
            <person name="Nielsen S.C."/>
            <person name="Stringham S.A."/>
            <person name="Hu H."/>
            <person name="Willerslev E."/>
            <person name="Gilbert M.T."/>
            <person name="Yandell M."/>
            <person name="Zhang G."/>
            <person name="Wang J."/>
        </authorList>
    </citation>
    <scope>NUCLEOTIDE SEQUENCE [LARGE SCALE GENOMIC DNA]</scope>
    <source>
        <tissue evidence="15">Blood</tissue>
    </source>
</reference>
<dbReference type="GO" id="GO:0005886">
    <property type="term" value="C:plasma membrane"/>
    <property type="evidence" value="ECO:0007669"/>
    <property type="project" value="UniProtKB-SubCell"/>
</dbReference>
<dbReference type="InterPro" id="IPR006990">
    <property type="entry name" value="Tweety"/>
</dbReference>
<feature type="region of interest" description="Disordered" evidence="14">
    <location>
        <begin position="461"/>
        <end position="509"/>
    </location>
</feature>
<name>A0A2I0LII2_COLLI</name>
<dbReference type="InParanoid" id="A0A2I0LII2"/>
<keyword evidence="16" id="KW-1185">Reference proteome</keyword>
<comment type="similarity">
    <text evidence="2 13">Belongs to the tweety family.</text>
</comment>
<dbReference type="AlphaFoldDB" id="A0A2I0LII2"/>
<feature type="transmembrane region" description="Helical" evidence="13">
    <location>
        <begin position="76"/>
        <end position="99"/>
    </location>
</feature>
<comment type="subcellular location">
    <subcellularLocation>
        <location evidence="1 13">Cell membrane</location>
        <topology evidence="1 13">Multi-pass membrane protein</topology>
    </subcellularLocation>
</comment>
<evidence type="ECO:0000313" key="15">
    <source>
        <dbReference type="EMBL" id="PKK17245.1"/>
    </source>
</evidence>
<evidence type="ECO:0000256" key="4">
    <source>
        <dbReference type="ARBA" id="ARBA00022475"/>
    </source>
</evidence>
<evidence type="ECO:0000256" key="8">
    <source>
        <dbReference type="ARBA" id="ARBA00023136"/>
    </source>
</evidence>
<dbReference type="EMBL" id="AKCR02000377">
    <property type="protein sequence ID" value="PKK17245.1"/>
    <property type="molecule type" value="Genomic_DNA"/>
</dbReference>
<dbReference type="Proteomes" id="UP000053872">
    <property type="component" value="Unassembled WGS sequence"/>
</dbReference>
<evidence type="ECO:0000256" key="13">
    <source>
        <dbReference type="RuleBase" id="RU361114"/>
    </source>
</evidence>
<keyword evidence="7 13" id="KW-0406">Ion transport</keyword>
<evidence type="ECO:0000256" key="6">
    <source>
        <dbReference type="ARBA" id="ARBA00022989"/>
    </source>
</evidence>